<keyword evidence="9" id="KW-1185">Reference proteome</keyword>
<dbReference type="InterPro" id="IPR011701">
    <property type="entry name" value="MFS"/>
</dbReference>
<dbReference type="PANTHER" id="PTHR42718">
    <property type="entry name" value="MAJOR FACILITATOR SUPERFAMILY MULTIDRUG TRANSPORTER MFSC"/>
    <property type="match status" value="1"/>
</dbReference>
<feature type="transmembrane region" description="Helical" evidence="6">
    <location>
        <begin position="71"/>
        <end position="90"/>
    </location>
</feature>
<evidence type="ECO:0000256" key="6">
    <source>
        <dbReference type="SAM" id="Phobius"/>
    </source>
</evidence>
<dbReference type="Proteomes" id="UP001595698">
    <property type="component" value="Unassembled WGS sequence"/>
</dbReference>
<proteinExistence type="predicted"/>
<evidence type="ECO:0000256" key="4">
    <source>
        <dbReference type="ARBA" id="ARBA00023136"/>
    </source>
</evidence>
<gene>
    <name evidence="8" type="ORF">ACFOYY_07300</name>
</gene>
<name>A0ABV8EU70_9ACTN</name>
<feature type="transmembrane region" description="Helical" evidence="6">
    <location>
        <begin position="160"/>
        <end position="182"/>
    </location>
</feature>
<reference evidence="9" key="1">
    <citation type="journal article" date="2019" name="Int. J. Syst. Evol. Microbiol.">
        <title>The Global Catalogue of Microorganisms (GCM) 10K type strain sequencing project: providing services to taxonomists for standard genome sequencing and annotation.</title>
        <authorList>
            <consortium name="The Broad Institute Genomics Platform"/>
            <consortium name="The Broad Institute Genome Sequencing Center for Infectious Disease"/>
            <person name="Wu L."/>
            <person name="Ma J."/>
        </authorList>
    </citation>
    <scope>NUCLEOTIDE SEQUENCE [LARGE SCALE GENOMIC DNA]</scope>
    <source>
        <strain evidence="9">TBRC 7912</strain>
    </source>
</reference>
<feature type="transmembrane region" description="Helical" evidence="6">
    <location>
        <begin position="382"/>
        <end position="406"/>
    </location>
</feature>
<keyword evidence="2 6" id="KW-0812">Transmembrane</keyword>
<evidence type="ECO:0000259" key="7">
    <source>
        <dbReference type="PROSITE" id="PS50850"/>
    </source>
</evidence>
<keyword evidence="3 6" id="KW-1133">Transmembrane helix</keyword>
<feature type="transmembrane region" description="Helical" evidence="6">
    <location>
        <begin position="351"/>
        <end position="370"/>
    </location>
</feature>
<evidence type="ECO:0000256" key="3">
    <source>
        <dbReference type="ARBA" id="ARBA00022989"/>
    </source>
</evidence>
<evidence type="ECO:0000256" key="1">
    <source>
        <dbReference type="ARBA" id="ARBA00004651"/>
    </source>
</evidence>
<dbReference type="SUPFAM" id="SSF103473">
    <property type="entry name" value="MFS general substrate transporter"/>
    <property type="match status" value="1"/>
</dbReference>
<evidence type="ECO:0000313" key="8">
    <source>
        <dbReference type="EMBL" id="MFC3979919.1"/>
    </source>
</evidence>
<dbReference type="Pfam" id="PF07690">
    <property type="entry name" value="MFS_1"/>
    <property type="match status" value="1"/>
</dbReference>
<feature type="transmembrane region" description="Helical" evidence="6">
    <location>
        <begin position="102"/>
        <end position="119"/>
    </location>
</feature>
<feature type="transmembrane region" description="Helical" evidence="6">
    <location>
        <begin position="427"/>
        <end position="449"/>
    </location>
</feature>
<dbReference type="InterPro" id="IPR020846">
    <property type="entry name" value="MFS_dom"/>
</dbReference>
<feature type="region of interest" description="Disordered" evidence="5">
    <location>
        <begin position="1"/>
        <end position="25"/>
    </location>
</feature>
<feature type="transmembrane region" description="Helical" evidence="6">
    <location>
        <begin position="247"/>
        <end position="268"/>
    </location>
</feature>
<feature type="transmembrane region" description="Helical" evidence="6">
    <location>
        <begin position="317"/>
        <end position="339"/>
    </location>
</feature>
<feature type="transmembrane region" description="Helical" evidence="6">
    <location>
        <begin position="222"/>
        <end position="241"/>
    </location>
</feature>
<comment type="caution">
    <text evidence="8">The sequence shown here is derived from an EMBL/GenBank/DDBJ whole genome shotgun (WGS) entry which is preliminary data.</text>
</comment>
<dbReference type="PRINTS" id="PR01036">
    <property type="entry name" value="TCRTETB"/>
</dbReference>
<dbReference type="RefSeq" id="WP_352011238.1">
    <property type="nucleotide sequence ID" value="NZ_JBHSBC010000004.1"/>
</dbReference>
<evidence type="ECO:0000256" key="5">
    <source>
        <dbReference type="SAM" id="MobiDB-lite"/>
    </source>
</evidence>
<feature type="transmembrane region" description="Helical" evidence="6">
    <location>
        <begin position="35"/>
        <end position="59"/>
    </location>
</feature>
<feature type="transmembrane region" description="Helical" evidence="6">
    <location>
        <begin position="289"/>
        <end position="311"/>
    </location>
</feature>
<dbReference type="Gene3D" id="1.20.1250.20">
    <property type="entry name" value="MFS general substrate transporter like domains"/>
    <property type="match status" value="1"/>
</dbReference>
<sequence length="481" mass="48797">MAASSTEDIGKTPPRSPEKGPRPGSWGDLFRRDHLAAALVLAGGVALYAMNLYLTAALMPSIVQEVGGERYYAWVATGFLMAAVIASMLVSRLLVSLGASGAYVLGFLVFAAGAALNALSPTMELLLVGRVVQGFGGGLLAGLGYAVIRGALPDRLWARAAGLVSAMWGVGTLVGPTLGGLFAQLGAWRWAFGLLAAVALVLAALARRALPGHTRSEADREAVPVLSLAVLTLAAAAFSVASTLPQGWGTLGGVAVGAVLVVAFVVVDRRGAATVLPRLTYLGGNGLKWIYLTVAVLCAGVMTENFIPLFGQRLGGLNPLVAGFLGAAVSAGWVVSQLFSVGITAERSKTLAVRCGSFLLPAGLLAYGFLQSADASGPLVALWAAVLVLAGVGIGVAYPHLSVAAMRSTDDEREGAKAAAALSTTQLIAYTVASALAGILLSLGGSSLVASARSMILGLAVVTVLGTVTTALALRGSHGQR</sequence>
<feature type="transmembrane region" description="Helical" evidence="6">
    <location>
        <begin position="455"/>
        <end position="474"/>
    </location>
</feature>
<feature type="transmembrane region" description="Helical" evidence="6">
    <location>
        <begin position="125"/>
        <end position="148"/>
    </location>
</feature>
<dbReference type="Gene3D" id="1.20.1720.10">
    <property type="entry name" value="Multidrug resistance protein D"/>
    <property type="match status" value="1"/>
</dbReference>
<dbReference type="InterPro" id="IPR036259">
    <property type="entry name" value="MFS_trans_sf"/>
</dbReference>
<evidence type="ECO:0000256" key="2">
    <source>
        <dbReference type="ARBA" id="ARBA00022692"/>
    </source>
</evidence>
<dbReference type="PANTHER" id="PTHR42718:SF35">
    <property type="entry name" value="BLL0718 PROTEIN"/>
    <property type="match status" value="1"/>
</dbReference>
<accession>A0ABV8EU70</accession>
<feature type="domain" description="Major facilitator superfamily (MFS) profile" evidence="7">
    <location>
        <begin position="37"/>
        <end position="478"/>
    </location>
</feature>
<keyword evidence="4 6" id="KW-0472">Membrane</keyword>
<evidence type="ECO:0000313" key="9">
    <source>
        <dbReference type="Proteomes" id="UP001595698"/>
    </source>
</evidence>
<organism evidence="8 9">
    <name type="scientific">Streptosporangium jomthongense</name>
    <dbReference type="NCBI Taxonomy" id="1193683"/>
    <lineage>
        <taxon>Bacteria</taxon>
        <taxon>Bacillati</taxon>
        <taxon>Actinomycetota</taxon>
        <taxon>Actinomycetes</taxon>
        <taxon>Streptosporangiales</taxon>
        <taxon>Streptosporangiaceae</taxon>
        <taxon>Streptosporangium</taxon>
    </lineage>
</organism>
<protein>
    <submittedName>
        <fullName evidence="8">MFS transporter</fullName>
    </submittedName>
</protein>
<comment type="subcellular location">
    <subcellularLocation>
        <location evidence="1">Cell membrane</location>
        <topology evidence="1">Multi-pass membrane protein</topology>
    </subcellularLocation>
</comment>
<feature type="transmembrane region" description="Helical" evidence="6">
    <location>
        <begin position="188"/>
        <end position="210"/>
    </location>
</feature>
<dbReference type="EMBL" id="JBHSBC010000004">
    <property type="protein sequence ID" value="MFC3979919.1"/>
    <property type="molecule type" value="Genomic_DNA"/>
</dbReference>
<dbReference type="PROSITE" id="PS50850">
    <property type="entry name" value="MFS"/>
    <property type="match status" value="1"/>
</dbReference>